<keyword evidence="4" id="KW-1133">Transmembrane helix</keyword>
<keyword evidence="5" id="KW-0472">Membrane</keyword>
<name>A0AAV5KQM2_9ROSI</name>
<evidence type="ECO:0000313" key="8">
    <source>
        <dbReference type="Proteomes" id="UP001054252"/>
    </source>
</evidence>
<protein>
    <recommendedName>
        <fullName evidence="6">Wall-associated receptor kinase galacturonan-binding domain-containing protein</fullName>
    </recommendedName>
</protein>
<evidence type="ECO:0000256" key="5">
    <source>
        <dbReference type="ARBA" id="ARBA00023136"/>
    </source>
</evidence>
<gene>
    <name evidence="7" type="ORF">SLEP1_g36111</name>
</gene>
<comment type="caution">
    <text evidence="7">The sequence shown here is derived from an EMBL/GenBank/DDBJ whole genome shotgun (WGS) entry which is preliminary data.</text>
</comment>
<dbReference type="PANTHER" id="PTHR33491">
    <property type="entry name" value="OSJNBA0016N04.9 PROTEIN"/>
    <property type="match status" value="1"/>
</dbReference>
<dbReference type="EMBL" id="BPVZ01000073">
    <property type="protein sequence ID" value="GKV26897.1"/>
    <property type="molecule type" value="Genomic_DNA"/>
</dbReference>
<keyword evidence="2" id="KW-0812">Transmembrane</keyword>
<keyword evidence="8" id="KW-1185">Reference proteome</keyword>
<dbReference type="Proteomes" id="UP001054252">
    <property type="component" value="Unassembled WGS sequence"/>
</dbReference>
<dbReference type="GO" id="GO:0016020">
    <property type="term" value="C:membrane"/>
    <property type="evidence" value="ECO:0007669"/>
    <property type="project" value="UniProtKB-SubCell"/>
</dbReference>
<evidence type="ECO:0000256" key="3">
    <source>
        <dbReference type="ARBA" id="ARBA00022729"/>
    </source>
</evidence>
<evidence type="ECO:0000256" key="1">
    <source>
        <dbReference type="ARBA" id="ARBA00004167"/>
    </source>
</evidence>
<dbReference type="GO" id="GO:0030247">
    <property type="term" value="F:polysaccharide binding"/>
    <property type="evidence" value="ECO:0007669"/>
    <property type="project" value="InterPro"/>
</dbReference>
<proteinExistence type="predicted"/>
<accession>A0AAV5KQM2</accession>
<organism evidence="7 8">
    <name type="scientific">Rubroshorea leprosula</name>
    <dbReference type="NCBI Taxonomy" id="152421"/>
    <lineage>
        <taxon>Eukaryota</taxon>
        <taxon>Viridiplantae</taxon>
        <taxon>Streptophyta</taxon>
        <taxon>Embryophyta</taxon>
        <taxon>Tracheophyta</taxon>
        <taxon>Spermatophyta</taxon>
        <taxon>Magnoliopsida</taxon>
        <taxon>eudicotyledons</taxon>
        <taxon>Gunneridae</taxon>
        <taxon>Pentapetalae</taxon>
        <taxon>rosids</taxon>
        <taxon>malvids</taxon>
        <taxon>Malvales</taxon>
        <taxon>Dipterocarpaceae</taxon>
        <taxon>Rubroshorea</taxon>
    </lineage>
</organism>
<evidence type="ECO:0000313" key="7">
    <source>
        <dbReference type="EMBL" id="GKV26897.1"/>
    </source>
</evidence>
<dbReference type="AlphaFoldDB" id="A0AAV5KQM2"/>
<evidence type="ECO:0000259" key="6">
    <source>
        <dbReference type="Pfam" id="PF13947"/>
    </source>
</evidence>
<evidence type="ECO:0000256" key="4">
    <source>
        <dbReference type="ARBA" id="ARBA00022989"/>
    </source>
</evidence>
<reference evidence="7 8" key="1">
    <citation type="journal article" date="2021" name="Commun. Biol.">
        <title>The genome of Shorea leprosula (Dipterocarpaceae) highlights the ecological relevance of drought in aseasonal tropical rainforests.</title>
        <authorList>
            <person name="Ng K.K.S."/>
            <person name="Kobayashi M.J."/>
            <person name="Fawcett J.A."/>
            <person name="Hatakeyama M."/>
            <person name="Paape T."/>
            <person name="Ng C.H."/>
            <person name="Ang C.C."/>
            <person name="Tnah L.H."/>
            <person name="Lee C.T."/>
            <person name="Nishiyama T."/>
            <person name="Sese J."/>
            <person name="O'Brien M.J."/>
            <person name="Copetti D."/>
            <person name="Mohd Noor M.I."/>
            <person name="Ong R.C."/>
            <person name="Putra M."/>
            <person name="Sireger I.Z."/>
            <person name="Indrioko S."/>
            <person name="Kosugi Y."/>
            <person name="Izuno A."/>
            <person name="Isagi Y."/>
            <person name="Lee S.L."/>
            <person name="Shimizu K.K."/>
        </authorList>
    </citation>
    <scope>NUCLEOTIDE SEQUENCE [LARGE SCALE GENOMIC DNA]</scope>
    <source>
        <strain evidence="7">214</strain>
    </source>
</reference>
<feature type="domain" description="Wall-associated receptor kinase galacturonan-binding" evidence="6">
    <location>
        <begin position="15"/>
        <end position="70"/>
    </location>
</feature>
<keyword evidence="3" id="KW-0732">Signal</keyword>
<evidence type="ECO:0000256" key="2">
    <source>
        <dbReference type="ARBA" id="ARBA00022692"/>
    </source>
</evidence>
<dbReference type="Pfam" id="PF13947">
    <property type="entry name" value="GUB_WAK_bind"/>
    <property type="match status" value="1"/>
</dbReference>
<comment type="subcellular location">
    <subcellularLocation>
        <location evidence="1">Membrane</location>
        <topology evidence="1">Single-pass membrane protein</topology>
    </subcellularLocation>
</comment>
<dbReference type="InterPro" id="IPR025287">
    <property type="entry name" value="WAK_GUB"/>
</dbReference>
<sequence length="211" mass="23712">MIESAAGQVLAKPGCHQKLCGNVSIPYPFGIGTDCYMKEWFEVSCDNATTPPRIFLNLTSEKIEVLYFSLVPSFISVKLPVNCTNCDRTLARLNLAGSPFMSVWSTLNLEEYVPGVLEWAITDEDVTQLRHTNEITFNCFEFHGPNDTIGYGQFDGTIGYGYYNDSYLFFPYNLSSTSWNASQRCVCERGFEGNPYLPHGCRGELQSPLFL</sequence>